<evidence type="ECO:0000313" key="1">
    <source>
        <dbReference type="EMBL" id="PNT52589.1"/>
    </source>
</evidence>
<sequence length="110" mass="12280">MGKHSGKHSETVIVEYSVSDNGIKNRNAIIKSGRELIHEDEASSSIYRPDTNAGDEANKPALLDNWAEATACWDVGKAILQGHDDITLMTQTLQGFLDREQVEWILRKKT</sequence>
<dbReference type="EMBL" id="CM009290">
    <property type="protein sequence ID" value="PNT52589.1"/>
    <property type="molecule type" value="Genomic_DNA"/>
</dbReference>
<proteinExistence type="predicted"/>
<evidence type="ECO:0000313" key="2">
    <source>
        <dbReference type="Proteomes" id="UP000006729"/>
    </source>
</evidence>
<accession>A0A2K2BS36</accession>
<dbReference type="AlphaFoldDB" id="A0A2K2BS36"/>
<dbReference type="InParanoid" id="A0A2K2BS36"/>
<gene>
    <name evidence="1" type="ORF">POPTR_001G040700</name>
</gene>
<protein>
    <submittedName>
        <fullName evidence="1">Uncharacterized protein</fullName>
    </submittedName>
</protein>
<keyword evidence="2" id="KW-1185">Reference proteome</keyword>
<organism evidence="1 2">
    <name type="scientific">Populus trichocarpa</name>
    <name type="common">Western balsam poplar</name>
    <name type="synonym">Populus balsamifera subsp. trichocarpa</name>
    <dbReference type="NCBI Taxonomy" id="3694"/>
    <lineage>
        <taxon>Eukaryota</taxon>
        <taxon>Viridiplantae</taxon>
        <taxon>Streptophyta</taxon>
        <taxon>Embryophyta</taxon>
        <taxon>Tracheophyta</taxon>
        <taxon>Spermatophyta</taxon>
        <taxon>Magnoliopsida</taxon>
        <taxon>eudicotyledons</taxon>
        <taxon>Gunneridae</taxon>
        <taxon>Pentapetalae</taxon>
        <taxon>rosids</taxon>
        <taxon>fabids</taxon>
        <taxon>Malpighiales</taxon>
        <taxon>Salicaceae</taxon>
        <taxon>Saliceae</taxon>
        <taxon>Populus</taxon>
    </lineage>
</organism>
<name>A0A2K2BS36_POPTR</name>
<reference evidence="1 2" key="1">
    <citation type="journal article" date="2006" name="Science">
        <title>The genome of black cottonwood, Populus trichocarpa (Torr. &amp; Gray).</title>
        <authorList>
            <person name="Tuskan G.A."/>
            <person name="Difazio S."/>
            <person name="Jansson S."/>
            <person name="Bohlmann J."/>
            <person name="Grigoriev I."/>
            <person name="Hellsten U."/>
            <person name="Putnam N."/>
            <person name="Ralph S."/>
            <person name="Rombauts S."/>
            <person name="Salamov A."/>
            <person name="Schein J."/>
            <person name="Sterck L."/>
            <person name="Aerts A."/>
            <person name="Bhalerao R.R."/>
            <person name="Bhalerao R.P."/>
            <person name="Blaudez D."/>
            <person name="Boerjan W."/>
            <person name="Brun A."/>
            <person name="Brunner A."/>
            <person name="Busov V."/>
            <person name="Campbell M."/>
            <person name="Carlson J."/>
            <person name="Chalot M."/>
            <person name="Chapman J."/>
            <person name="Chen G.L."/>
            <person name="Cooper D."/>
            <person name="Coutinho P.M."/>
            <person name="Couturier J."/>
            <person name="Covert S."/>
            <person name="Cronk Q."/>
            <person name="Cunningham R."/>
            <person name="Davis J."/>
            <person name="Degroeve S."/>
            <person name="Dejardin A."/>
            <person name="Depamphilis C."/>
            <person name="Detter J."/>
            <person name="Dirks B."/>
            <person name="Dubchak I."/>
            <person name="Duplessis S."/>
            <person name="Ehlting J."/>
            <person name="Ellis B."/>
            <person name="Gendler K."/>
            <person name="Goodstein D."/>
            <person name="Gribskov M."/>
            <person name="Grimwood J."/>
            <person name="Groover A."/>
            <person name="Gunter L."/>
            <person name="Hamberger B."/>
            <person name="Heinze B."/>
            <person name="Helariutta Y."/>
            <person name="Henrissat B."/>
            <person name="Holligan D."/>
            <person name="Holt R."/>
            <person name="Huang W."/>
            <person name="Islam-Faridi N."/>
            <person name="Jones S."/>
            <person name="Jones-Rhoades M."/>
            <person name="Jorgensen R."/>
            <person name="Joshi C."/>
            <person name="Kangasjarvi J."/>
            <person name="Karlsson J."/>
            <person name="Kelleher C."/>
            <person name="Kirkpatrick R."/>
            <person name="Kirst M."/>
            <person name="Kohler A."/>
            <person name="Kalluri U."/>
            <person name="Larimer F."/>
            <person name="Leebens-Mack J."/>
            <person name="Leple J.C."/>
            <person name="Locascio P."/>
            <person name="Lou Y."/>
            <person name="Lucas S."/>
            <person name="Martin F."/>
            <person name="Montanini B."/>
            <person name="Napoli C."/>
            <person name="Nelson D.R."/>
            <person name="Nelson C."/>
            <person name="Nieminen K."/>
            <person name="Nilsson O."/>
            <person name="Pereda V."/>
            <person name="Peter G."/>
            <person name="Philippe R."/>
            <person name="Pilate G."/>
            <person name="Poliakov A."/>
            <person name="Razumovskaya J."/>
            <person name="Richardson P."/>
            <person name="Rinaldi C."/>
            <person name="Ritland K."/>
            <person name="Rouze P."/>
            <person name="Ryaboy D."/>
            <person name="Schmutz J."/>
            <person name="Schrader J."/>
            <person name="Segerman B."/>
            <person name="Shin H."/>
            <person name="Siddiqui A."/>
            <person name="Sterky F."/>
            <person name="Terry A."/>
            <person name="Tsai C.J."/>
            <person name="Uberbacher E."/>
            <person name="Unneberg P."/>
            <person name="Vahala J."/>
            <person name="Wall K."/>
            <person name="Wessler S."/>
            <person name="Yang G."/>
            <person name="Yin T."/>
            <person name="Douglas C."/>
            <person name="Marra M."/>
            <person name="Sandberg G."/>
            <person name="Van de Peer Y."/>
            <person name="Rokhsar D."/>
        </authorList>
    </citation>
    <scope>NUCLEOTIDE SEQUENCE [LARGE SCALE GENOMIC DNA]</scope>
    <source>
        <strain evidence="2">cv. Nisqually</strain>
    </source>
</reference>
<dbReference type="Proteomes" id="UP000006729">
    <property type="component" value="Chromosome 1"/>
</dbReference>